<feature type="compositionally biased region" description="Low complexity" evidence="1">
    <location>
        <begin position="120"/>
        <end position="139"/>
    </location>
</feature>
<keyword evidence="2" id="KW-0812">Transmembrane</keyword>
<organism evidence="3 4">
    <name type="scientific">Fibrivirga algicola</name>
    <dbReference type="NCBI Taxonomy" id="2950420"/>
    <lineage>
        <taxon>Bacteria</taxon>
        <taxon>Pseudomonadati</taxon>
        <taxon>Bacteroidota</taxon>
        <taxon>Cytophagia</taxon>
        <taxon>Cytophagales</taxon>
        <taxon>Spirosomataceae</taxon>
        <taxon>Fibrivirga</taxon>
    </lineage>
</organism>
<feature type="transmembrane region" description="Helical" evidence="2">
    <location>
        <begin position="285"/>
        <end position="303"/>
    </location>
</feature>
<dbReference type="Proteomes" id="UP000606008">
    <property type="component" value="Unassembled WGS sequence"/>
</dbReference>
<accession>A0ABX0QDH4</accession>
<keyword evidence="2" id="KW-0472">Membrane</keyword>
<gene>
    <name evidence="3" type="ORF">F7231_09880</name>
</gene>
<proteinExistence type="predicted"/>
<feature type="region of interest" description="Disordered" evidence="1">
    <location>
        <begin position="251"/>
        <end position="270"/>
    </location>
</feature>
<name>A0ABX0QDH4_9BACT</name>
<feature type="compositionally biased region" description="Basic residues" evidence="1">
    <location>
        <begin position="337"/>
        <end position="347"/>
    </location>
</feature>
<evidence type="ECO:0000313" key="4">
    <source>
        <dbReference type="Proteomes" id="UP000606008"/>
    </source>
</evidence>
<keyword evidence="2" id="KW-1133">Transmembrane helix</keyword>
<sequence length="437" mass="47663">MTLDELRERIKNELVLNEGNVADWQWSRTGLPAEANELGVPDFLRLVDDVSRPLNAQFVKILELQAVIRKVAADNQKRLSDVQIGGFALDAERLGLSRTFVIDQWVPRILAQVPDAPAAEASKPASSSSVSGTSATAATNKAESGTTSSPPPVEAGGAGAGVETADTMQQKVRDILDDYKEHIPAPAIRALFRAINYDEKALADAVLAYLTANFYASEKEPQGTTLREKLTSTDWRHLVWWDRPAQASASAASVPPASPAGPPAAAISGTSAPVAKKSSSGWRDFLVALLIAGGLIGFVMVLVKSNGRDSAAEKERERTQTEQAEARRADEEAQKRTQPKRKKRTKKKPEATQNTDTEATATAPVSPRYEPYDKLLSDVGQYGERPARKDGQWGLWRKGKWMILPVYDEISVYKEGRARVTVNGNSYDLDANGDRIR</sequence>
<evidence type="ECO:0000256" key="1">
    <source>
        <dbReference type="SAM" id="MobiDB-lite"/>
    </source>
</evidence>
<feature type="compositionally biased region" description="Polar residues" evidence="1">
    <location>
        <begin position="351"/>
        <end position="360"/>
    </location>
</feature>
<feature type="region of interest" description="Disordered" evidence="1">
    <location>
        <begin position="120"/>
        <end position="162"/>
    </location>
</feature>
<evidence type="ECO:0000256" key="2">
    <source>
        <dbReference type="SAM" id="Phobius"/>
    </source>
</evidence>
<feature type="region of interest" description="Disordered" evidence="1">
    <location>
        <begin position="307"/>
        <end position="370"/>
    </location>
</feature>
<evidence type="ECO:0000313" key="3">
    <source>
        <dbReference type="EMBL" id="NID10481.1"/>
    </source>
</evidence>
<dbReference type="RefSeq" id="WP_166691774.1">
    <property type="nucleotide sequence ID" value="NZ_WAEL01000003.1"/>
</dbReference>
<protein>
    <submittedName>
        <fullName evidence="3">WG repeat-containing protein</fullName>
    </submittedName>
</protein>
<dbReference type="EMBL" id="WAEL01000003">
    <property type="protein sequence ID" value="NID10481.1"/>
    <property type="molecule type" value="Genomic_DNA"/>
</dbReference>
<comment type="caution">
    <text evidence="3">The sequence shown here is derived from an EMBL/GenBank/DDBJ whole genome shotgun (WGS) entry which is preliminary data.</text>
</comment>
<keyword evidence="4" id="KW-1185">Reference proteome</keyword>
<dbReference type="InterPro" id="IPR032774">
    <property type="entry name" value="WG_beta_rep"/>
</dbReference>
<reference evidence="3" key="1">
    <citation type="submission" date="2024-05" db="EMBL/GenBank/DDBJ databases">
        <authorList>
            <person name="Jung D.-H."/>
        </authorList>
    </citation>
    <scope>NUCLEOTIDE SEQUENCE</scope>
    <source>
        <strain evidence="3">JA-25</strain>
    </source>
</reference>
<dbReference type="Pfam" id="PF14903">
    <property type="entry name" value="WG_beta_rep"/>
    <property type="match status" value="1"/>
</dbReference>
<feature type="compositionally biased region" description="Basic and acidic residues" evidence="1">
    <location>
        <begin position="307"/>
        <end position="335"/>
    </location>
</feature>